<organism evidence="2 3">
    <name type="scientific">Solirubrobacter pauli</name>
    <dbReference type="NCBI Taxonomy" id="166793"/>
    <lineage>
        <taxon>Bacteria</taxon>
        <taxon>Bacillati</taxon>
        <taxon>Actinomycetota</taxon>
        <taxon>Thermoleophilia</taxon>
        <taxon>Solirubrobacterales</taxon>
        <taxon>Solirubrobacteraceae</taxon>
        <taxon>Solirubrobacter</taxon>
    </lineage>
</organism>
<dbReference type="OrthoDB" id="2273115at2"/>
<dbReference type="SUPFAM" id="SSF56281">
    <property type="entry name" value="Metallo-hydrolase/oxidoreductase"/>
    <property type="match status" value="1"/>
</dbReference>
<name>A0A660L2T9_9ACTN</name>
<feature type="domain" description="Metallo-beta-lactamase" evidence="1">
    <location>
        <begin position="15"/>
        <end position="180"/>
    </location>
</feature>
<accession>A0A660L2T9</accession>
<keyword evidence="3" id="KW-1185">Reference proteome</keyword>
<dbReference type="RefSeq" id="WP_121255621.1">
    <property type="nucleotide sequence ID" value="NZ_RBIL01000002.1"/>
</dbReference>
<dbReference type="Pfam" id="PF00753">
    <property type="entry name" value="Lactamase_B"/>
    <property type="match status" value="1"/>
</dbReference>
<reference evidence="2 3" key="1">
    <citation type="submission" date="2018-10" db="EMBL/GenBank/DDBJ databases">
        <title>Genomic Encyclopedia of Archaeal and Bacterial Type Strains, Phase II (KMG-II): from individual species to whole genera.</title>
        <authorList>
            <person name="Goeker M."/>
        </authorList>
    </citation>
    <scope>NUCLEOTIDE SEQUENCE [LARGE SCALE GENOMIC DNA]</scope>
    <source>
        <strain evidence="2 3">DSM 14954</strain>
    </source>
</reference>
<gene>
    <name evidence="2" type="ORF">C8N24_5260</name>
</gene>
<evidence type="ECO:0000313" key="2">
    <source>
        <dbReference type="EMBL" id="RKQ87239.1"/>
    </source>
</evidence>
<comment type="caution">
    <text evidence="2">The sequence shown here is derived from an EMBL/GenBank/DDBJ whole genome shotgun (WGS) entry which is preliminary data.</text>
</comment>
<sequence>MSATLPVVDLRPGPSANTIRVGPVLVDTGSGTAASIARLRTFAQGAEQVALTHFHADHAGGVAALGLPVAAHEAEADTEDPRSGDPWLGFAIPPYRVDRALQHGDAVGDLVVIHTPGQTPGHVAYWHEPTRTAITGDLMQAGDVAWVPFGGPWADGALERMVESVRTLAALRPARCLSGHGRLVEDVPAAVDFTLRRYDTFAAQPHKAVWHAIRRALVSHLMIEPRSAEALADLPWAPVAAEALGENARAIVDVALYGLEERGVVARRGETWVTTLPHE</sequence>
<dbReference type="GO" id="GO:0016787">
    <property type="term" value="F:hydrolase activity"/>
    <property type="evidence" value="ECO:0007669"/>
    <property type="project" value="UniProtKB-KW"/>
</dbReference>
<dbReference type="InterPro" id="IPR036866">
    <property type="entry name" value="RibonucZ/Hydroxyglut_hydro"/>
</dbReference>
<dbReference type="PANTHER" id="PTHR42951">
    <property type="entry name" value="METALLO-BETA-LACTAMASE DOMAIN-CONTAINING"/>
    <property type="match status" value="1"/>
</dbReference>
<dbReference type="EMBL" id="RBIL01000002">
    <property type="protein sequence ID" value="RKQ87239.1"/>
    <property type="molecule type" value="Genomic_DNA"/>
</dbReference>
<evidence type="ECO:0000313" key="3">
    <source>
        <dbReference type="Proteomes" id="UP000278962"/>
    </source>
</evidence>
<dbReference type="AlphaFoldDB" id="A0A660L2T9"/>
<evidence type="ECO:0000259" key="1">
    <source>
        <dbReference type="SMART" id="SM00849"/>
    </source>
</evidence>
<keyword evidence="2" id="KW-0378">Hydrolase</keyword>
<dbReference type="InterPro" id="IPR050855">
    <property type="entry name" value="NDM-1-like"/>
</dbReference>
<dbReference type="SMART" id="SM00849">
    <property type="entry name" value="Lactamase_B"/>
    <property type="match status" value="1"/>
</dbReference>
<proteinExistence type="predicted"/>
<dbReference type="InterPro" id="IPR001279">
    <property type="entry name" value="Metallo-B-lactamas"/>
</dbReference>
<dbReference type="Gene3D" id="3.60.15.10">
    <property type="entry name" value="Ribonuclease Z/Hydroxyacylglutathione hydrolase-like"/>
    <property type="match status" value="1"/>
</dbReference>
<protein>
    <submittedName>
        <fullName evidence="2">Glyoxylase-like metal-dependent hydrolase (Beta-lactamase superfamily II)</fullName>
    </submittedName>
</protein>
<dbReference type="Proteomes" id="UP000278962">
    <property type="component" value="Unassembled WGS sequence"/>
</dbReference>